<dbReference type="AlphaFoldDB" id="A0A645J887"/>
<proteinExistence type="predicted"/>
<reference evidence="1" key="1">
    <citation type="submission" date="2019-08" db="EMBL/GenBank/DDBJ databases">
        <authorList>
            <person name="Kucharzyk K."/>
            <person name="Murdoch R.W."/>
            <person name="Higgins S."/>
            <person name="Loffler F."/>
        </authorList>
    </citation>
    <scope>NUCLEOTIDE SEQUENCE</scope>
</reference>
<sequence length="104" mass="11642">METQSRCFPYEKSIVINALYDTIESLGLRLDSSDSTRGMLIVSDERQTERMQIHLAATAIETQTRVSILPESADGSPSVSWSAVIFDELSATIQKARHIERRGQ</sequence>
<protein>
    <submittedName>
        <fullName evidence="1">Uncharacterized protein</fullName>
    </submittedName>
</protein>
<accession>A0A645J887</accession>
<evidence type="ECO:0000313" key="1">
    <source>
        <dbReference type="EMBL" id="MPN59888.1"/>
    </source>
</evidence>
<name>A0A645J887_9ZZZZ</name>
<comment type="caution">
    <text evidence="1">The sequence shown here is derived from an EMBL/GenBank/DDBJ whole genome shotgun (WGS) entry which is preliminary data.</text>
</comment>
<gene>
    <name evidence="1" type="ORF">SDC9_207610</name>
</gene>
<organism evidence="1">
    <name type="scientific">bioreactor metagenome</name>
    <dbReference type="NCBI Taxonomy" id="1076179"/>
    <lineage>
        <taxon>unclassified sequences</taxon>
        <taxon>metagenomes</taxon>
        <taxon>ecological metagenomes</taxon>
    </lineage>
</organism>
<dbReference type="EMBL" id="VSSQ01134424">
    <property type="protein sequence ID" value="MPN59888.1"/>
    <property type="molecule type" value="Genomic_DNA"/>
</dbReference>